<sequence>MDETKEKIEELIKDKKLDYREIEELLDNVIKRLVSYKDTGLI</sequence>
<dbReference type="RefSeq" id="WP_268060381.1">
    <property type="nucleotide sequence ID" value="NZ_JAPQFJ010000003.1"/>
</dbReference>
<gene>
    <name evidence="2" type="ORF">OW729_05115</name>
</gene>
<evidence type="ECO:0000313" key="2">
    <source>
        <dbReference type="EMBL" id="MCY6957984.1"/>
    </source>
</evidence>
<evidence type="ECO:0000256" key="1">
    <source>
        <dbReference type="SAM" id="Coils"/>
    </source>
</evidence>
<keyword evidence="3" id="KW-1185">Reference proteome</keyword>
<organism evidence="2 3">
    <name type="scientific">Clostridium brassicae</name>
    <dbReference type="NCBI Taxonomy" id="2999072"/>
    <lineage>
        <taxon>Bacteria</taxon>
        <taxon>Bacillati</taxon>
        <taxon>Bacillota</taxon>
        <taxon>Clostridia</taxon>
        <taxon>Eubacteriales</taxon>
        <taxon>Clostridiaceae</taxon>
        <taxon>Clostridium</taxon>
    </lineage>
</organism>
<reference evidence="2" key="1">
    <citation type="submission" date="2022-12" db="EMBL/GenBank/DDBJ databases">
        <title>Clostridium sp. nov., isolated from industrial wastewater.</title>
        <authorList>
            <person name="Jiayan W."/>
        </authorList>
    </citation>
    <scope>NUCLEOTIDE SEQUENCE</scope>
    <source>
        <strain evidence="2">ZC22-4</strain>
    </source>
</reference>
<accession>A0ABT4D6Q5</accession>
<comment type="caution">
    <text evidence="2">The sequence shown here is derived from an EMBL/GenBank/DDBJ whole genome shotgun (WGS) entry which is preliminary data.</text>
</comment>
<name>A0ABT4D6Q5_9CLOT</name>
<proteinExistence type="predicted"/>
<keyword evidence="1" id="KW-0175">Coiled coil</keyword>
<feature type="coiled-coil region" evidence="1">
    <location>
        <begin position="5"/>
        <end position="39"/>
    </location>
</feature>
<protein>
    <submittedName>
        <fullName evidence="2">Uncharacterized protein</fullName>
    </submittedName>
</protein>
<dbReference type="Proteomes" id="UP001144612">
    <property type="component" value="Unassembled WGS sequence"/>
</dbReference>
<evidence type="ECO:0000313" key="3">
    <source>
        <dbReference type="Proteomes" id="UP001144612"/>
    </source>
</evidence>
<dbReference type="EMBL" id="JAPQFJ010000003">
    <property type="protein sequence ID" value="MCY6957984.1"/>
    <property type="molecule type" value="Genomic_DNA"/>
</dbReference>